<evidence type="ECO:0000313" key="4">
    <source>
        <dbReference type="Proteomes" id="UP000230750"/>
    </source>
</evidence>
<protein>
    <recommendedName>
        <fullName evidence="2">CCHC-type domain-containing protein</fullName>
    </recommendedName>
</protein>
<feature type="domain" description="CCHC-type" evidence="2">
    <location>
        <begin position="187"/>
        <end position="203"/>
    </location>
</feature>
<dbReference type="GO" id="GO:0003676">
    <property type="term" value="F:nucleic acid binding"/>
    <property type="evidence" value="ECO:0007669"/>
    <property type="project" value="InterPro"/>
</dbReference>
<dbReference type="SMART" id="SM00343">
    <property type="entry name" value="ZnF_C2HC"/>
    <property type="match status" value="2"/>
</dbReference>
<dbReference type="InterPro" id="IPR036875">
    <property type="entry name" value="Znf_CCHC_sf"/>
</dbReference>
<dbReference type="GO" id="GO:0008270">
    <property type="term" value="F:zinc ion binding"/>
    <property type="evidence" value="ECO:0007669"/>
    <property type="project" value="InterPro"/>
</dbReference>
<feature type="region of interest" description="Disordered" evidence="1">
    <location>
        <begin position="1"/>
        <end position="21"/>
    </location>
</feature>
<keyword evidence="4" id="KW-1185">Reference proteome</keyword>
<dbReference type="OrthoDB" id="3863715at2759"/>
<dbReference type="Proteomes" id="UP000230750">
    <property type="component" value="Unassembled WGS sequence"/>
</dbReference>
<evidence type="ECO:0000256" key="1">
    <source>
        <dbReference type="SAM" id="MobiDB-lite"/>
    </source>
</evidence>
<dbReference type="SUPFAM" id="SSF57756">
    <property type="entry name" value="Retrovirus zinc finger-like domains"/>
    <property type="match status" value="1"/>
</dbReference>
<feature type="domain" description="CCHC-type" evidence="2">
    <location>
        <begin position="169"/>
        <end position="185"/>
    </location>
</feature>
<evidence type="ECO:0000313" key="3">
    <source>
        <dbReference type="EMBL" id="PIK46805.1"/>
    </source>
</evidence>
<name>A0A2G8KFR0_STIJA</name>
<proteinExistence type="predicted"/>
<evidence type="ECO:0000259" key="2">
    <source>
        <dbReference type="SMART" id="SM00343"/>
    </source>
</evidence>
<accession>A0A2G8KFR0</accession>
<organism evidence="3 4">
    <name type="scientific">Stichopus japonicus</name>
    <name type="common">Sea cucumber</name>
    <dbReference type="NCBI Taxonomy" id="307972"/>
    <lineage>
        <taxon>Eukaryota</taxon>
        <taxon>Metazoa</taxon>
        <taxon>Echinodermata</taxon>
        <taxon>Eleutherozoa</taxon>
        <taxon>Echinozoa</taxon>
        <taxon>Holothuroidea</taxon>
        <taxon>Aspidochirotacea</taxon>
        <taxon>Aspidochirotida</taxon>
        <taxon>Stichopodidae</taxon>
        <taxon>Apostichopus</taxon>
    </lineage>
</organism>
<dbReference type="EMBL" id="MRZV01000619">
    <property type="protein sequence ID" value="PIK46805.1"/>
    <property type="molecule type" value="Genomic_DNA"/>
</dbReference>
<dbReference type="InterPro" id="IPR001878">
    <property type="entry name" value="Znf_CCHC"/>
</dbReference>
<reference evidence="3 4" key="1">
    <citation type="journal article" date="2017" name="PLoS Biol.">
        <title>The sea cucumber genome provides insights into morphological evolution and visceral regeneration.</title>
        <authorList>
            <person name="Zhang X."/>
            <person name="Sun L."/>
            <person name="Yuan J."/>
            <person name="Sun Y."/>
            <person name="Gao Y."/>
            <person name="Zhang L."/>
            <person name="Li S."/>
            <person name="Dai H."/>
            <person name="Hamel J.F."/>
            <person name="Liu C."/>
            <person name="Yu Y."/>
            <person name="Liu S."/>
            <person name="Lin W."/>
            <person name="Guo K."/>
            <person name="Jin S."/>
            <person name="Xu P."/>
            <person name="Storey K.B."/>
            <person name="Huan P."/>
            <person name="Zhang T."/>
            <person name="Zhou Y."/>
            <person name="Zhang J."/>
            <person name="Lin C."/>
            <person name="Li X."/>
            <person name="Xing L."/>
            <person name="Huo D."/>
            <person name="Sun M."/>
            <person name="Wang L."/>
            <person name="Mercier A."/>
            <person name="Li F."/>
            <person name="Yang H."/>
            <person name="Xiang J."/>
        </authorList>
    </citation>
    <scope>NUCLEOTIDE SEQUENCE [LARGE SCALE GENOMIC DNA]</scope>
    <source>
        <strain evidence="3">Shaxun</strain>
        <tissue evidence="3">Muscle</tissue>
    </source>
</reference>
<gene>
    <name evidence="3" type="ORF">BSL78_16304</name>
</gene>
<comment type="caution">
    <text evidence="3">The sequence shown here is derived from an EMBL/GenBank/DDBJ whole genome shotgun (WGS) entry which is preliminary data.</text>
</comment>
<dbReference type="AlphaFoldDB" id="A0A2G8KFR0"/>
<dbReference type="Gene3D" id="4.10.60.10">
    <property type="entry name" value="Zinc finger, CCHC-type"/>
    <property type="match status" value="1"/>
</dbReference>
<sequence>MSYAKEGNISSTEDRRGGSKSDKLKENSIYVIYSNSDADDVIKAVKGAIGRSNILGCVKVVGQWVITFSNDGDAQLSQGTGLLIKEDVCEVIGVGRSIVTVSFFDVPTFVNDEDLSAKLIELGCGIKSLWTRKHYAKFPHIENGIRYALKYVTIALAKDTYMRNCSDYKCKNCALRGHRDSRCPKTQCYKCHQFGHKSFQCLGDKRQQNEDDLNYLVEHMEAENLDTEANVEETENVSQTIDNQNSEIGEQNTSTFAVQKELHTQCRRTRDI</sequence>
<feature type="compositionally biased region" description="Basic and acidic residues" evidence="1">
    <location>
        <begin position="12"/>
        <end position="21"/>
    </location>
</feature>